<organism evidence="1 2">
    <name type="scientific">Panagrolaimus sp. PS1159</name>
    <dbReference type="NCBI Taxonomy" id="55785"/>
    <lineage>
        <taxon>Eukaryota</taxon>
        <taxon>Metazoa</taxon>
        <taxon>Ecdysozoa</taxon>
        <taxon>Nematoda</taxon>
        <taxon>Chromadorea</taxon>
        <taxon>Rhabditida</taxon>
        <taxon>Tylenchina</taxon>
        <taxon>Panagrolaimomorpha</taxon>
        <taxon>Panagrolaimoidea</taxon>
        <taxon>Panagrolaimidae</taxon>
        <taxon>Panagrolaimus</taxon>
    </lineage>
</organism>
<sequence length="174" mass="19761">MDIAEFDEIEYKNVLPALTSYKDYDQSEKDDEGYDDDEYDRDQNAFRSNKGRMLYCRKCEGHGIQILLKGHTALCPYVNCQCKSCDRLMRMRKSAFIRRYRTSLKDSDGTKLTITPVRLFENTNTRFAIARDDTSDSFNTGVTSSYNAQLASAASQVANNFSTLSLGSTTGEIF</sequence>
<name>A0AC35FSN1_9BILA</name>
<evidence type="ECO:0000313" key="1">
    <source>
        <dbReference type="Proteomes" id="UP000887580"/>
    </source>
</evidence>
<dbReference type="Proteomes" id="UP000887580">
    <property type="component" value="Unplaced"/>
</dbReference>
<protein>
    <submittedName>
        <fullName evidence="2">DM domain-containing protein</fullName>
    </submittedName>
</protein>
<reference evidence="2" key="1">
    <citation type="submission" date="2022-11" db="UniProtKB">
        <authorList>
            <consortium name="WormBaseParasite"/>
        </authorList>
    </citation>
    <scope>IDENTIFICATION</scope>
</reference>
<evidence type="ECO:0000313" key="2">
    <source>
        <dbReference type="WBParaSite" id="PS1159_v2.g20521.t1"/>
    </source>
</evidence>
<accession>A0AC35FSN1</accession>
<proteinExistence type="predicted"/>
<dbReference type="WBParaSite" id="PS1159_v2.g20521.t1">
    <property type="protein sequence ID" value="PS1159_v2.g20521.t1"/>
    <property type="gene ID" value="PS1159_v2.g20521"/>
</dbReference>